<comment type="catalytic activity">
    <reaction evidence="1">
        <text>ATP + protein L-histidine = ADP + protein N-phospho-L-histidine.</text>
        <dbReference type="EC" id="2.7.13.3"/>
    </reaction>
</comment>
<reference evidence="13 14" key="1">
    <citation type="journal article" date="2017" name="Water Res.">
        <title>Comammox in drinking water systems.</title>
        <authorList>
            <person name="Wang Y."/>
            <person name="Ma L."/>
            <person name="Mao Y."/>
            <person name="Jiang X."/>
            <person name="Xia Y."/>
            <person name="Yu K."/>
            <person name="Li B."/>
            <person name="Zhang T."/>
        </authorList>
    </citation>
    <scope>NUCLEOTIDE SEQUENCE [LARGE SCALE GENOMIC DNA]</scope>
    <source>
        <strain evidence="13">SG_bin8</strain>
    </source>
</reference>
<evidence type="ECO:0000313" key="14">
    <source>
        <dbReference type="Proteomes" id="UP000192872"/>
    </source>
</evidence>
<gene>
    <name evidence="13" type="ORF">A4S15_09725</name>
</gene>
<evidence type="ECO:0000259" key="12">
    <source>
        <dbReference type="PROSITE" id="PS50113"/>
    </source>
</evidence>
<feature type="transmembrane region" description="Helical" evidence="9">
    <location>
        <begin position="210"/>
        <end position="229"/>
    </location>
</feature>
<dbReference type="Proteomes" id="UP000192872">
    <property type="component" value="Unassembled WGS sequence"/>
</dbReference>
<evidence type="ECO:0000256" key="7">
    <source>
        <dbReference type="SAM" id="Coils"/>
    </source>
</evidence>
<proteinExistence type="predicted"/>
<feature type="region of interest" description="Disordered" evidence="8">
    <location>
        <begin position="443"/>
        <end position="476"/>
    </location>
</feature>
<dbReference type="Pfam" id="PF02518">
    <property type="entry name" value="HATPase_c"/>
    <property type="match status" value="1"/>
</dbReference>
<dbReference type="SUPFAM" id="SSF55785">
    <property type="entry name" value="PYP-like sensor domain (PAS domain)"/>
    <property type="match status" value="2"/>
</dbReference>
<dbReference type="InterPro" id="IPR050736">
    <property type="entry name" value="Sensor_HK_Regulatory"/>
</dbReference>
<dbReference type="InterPro" id="IPR003594">
    <property type="entry name" value="HATPase_dom"/>
</dbReference>
<dbReference type="SMART" id="SM00091">
    <property type="entry name" value="PAS"/>
    <property type="match status" value="2"/>
</dbReference>
<dbReference type="STRING" id="1827387.A4S15_09725"/>
<evidence type="ECO:0000259" key="10">
    <source>
        <dbReference type="PROSITE" id="PS50109"/>
    </source>
</evidence>
<feature type="transmembrane region" description="Helical" evidence="9">
    <location>
        <begin position="41"/>
        <end position="61"/>
    </location>
</feature>
<dbReference type="InterPro" id="IPR036890">
    <property type="entry name" value="HATPase_C_sf"/>
</dbReference>
<keyword evidence="9" id="KW-0812">Transmembrane</keyword>
<feature type="coiled-coil region" evidence="7">
    <location>
        <begin position="543"/>
        <end position="580"/>
    </location>
</feature>
<keyword evidence="6" id="KW-0902">Two-component regulatory system</keyword>
<dbReference type="InterPro" id="IPR000014">
    <property type="entry name" value="PAS"/>
</dbReference>
<dbReference type="GO" id="GO:0000155">
    <property type="term" value="F:phosphorelay sensor kinase activity"/>
    <property type="evidence" value="ECO:0007669"/>
    <property type="project" value="InterPro"/>
</dbReference>
<feature type="domain" description="Histidine kinase" evidence="10">
    <location>
        <begin position="587"/>
        <end position="806"/>
    </location>
</feature>
<evidence type="ECO:0000256" key="3">
    <source>
        <dbReference type="ARBA" id="ARBA00022553"/>
    </source>
</evidence>
<dbReference type="EC" id="2.7.13.3" evidence="2"/>
<dbReference type="InterPro" id="IPR003661">
    <property type="entry name" value="HisK_dim/P_dom"/>
</dbReference>
<evidence type="ECO:0000313" key="13">
    <source>
        <dbReference type="EMBL" id="OQW52085.1"/>
    </source>
</evidence>
<dbReference type="InterPro" id="IPR005467">
    <property type="entry name" value="His_kinase_dom"/>
</dbReference>
<dbReference type="Gene3D" id="3.30.565.10">
    <property type="entry name" value="Histidine kinase-like ATPase, C-terminal domain"/>
    <property type="match status" value="1"/>
</dbReference>
<protein>
    <recommendedName>
        <fullName evidence="2">histidine kinase</fullName>
        <ecNumber evidence="2">2.7.13.3</ecNumber>
    </recommendedName>
</protein>
<keyword evidence="9" id="KW-0472">Membrane</keyword>
<evidence type="ECO:0000256" key="4">
    <source>
        <dbReference type="ARBA" id="ARBA00022679"/>
    </source>
</evidence>
<dbReference type="PANTHER" id="PTHR43711">
    <property type="entry name" value="TWO-COMPONENT HISTIDINE KINASE"/>
    <property type="match status" value="1"/>
</dbReference>
<sequence length="812" mass="89802">MPRELTSRRGAEARVLLSVRRWLAANAARLTGSNWLLRSSVPALVILFIASFGVSTFVALFQERDDALNDARLDMRLMAQTLANGLRDATDKEEAGRAFDQAINALGTSADERRIGQGRAHLLIDPDGRIAYSTAPQDYPPGTLLLSQAPGLDSLLRSGDVGGVTEFSRPNGQLMLTAIQRLPKRTGTIVEIQAMAHALAQWRQRAVTQVSLFIVTSFVVLMLGFAFHWQALRAREANIVSDRTRARLDLALDRGRCGLWDCDLRNGRIYWSTSMYDILGRTPSEAALSYGDLAEWLHEDDHSIINDMATSAATRRPIDREIRLAHAEGGWVWVRARAEVAAAQSDDDLHLIGVALDVTEQRTLADQRNQADMRLRAALDSIGEAFVLWDADNRLILCNSKFQQQHDLTDAQVAQGSLYDDVIAAGRRPVFVRTTRQDRRVRAEAGVTADLPGAAPESGETSADRPVPTLSRHALGDENALNASNFEALLEDGRWLNVSERRTRDGGFVSVATDITALKRNEETLTQSDRRLRKMVVDLTVSRQALEMQSRSLSEVAEKYANEKRRADDAKRKAEAANLAKSDFLANISHELRTPLNAIIGFSEIMRHAMFGPLGSQRYIDYTRDIHNSGQYLMDVINDILDMAKLESGRRTINWEEVDIDELLADVARVIGVKAQEDSIALHVPAPTHYRIIADQRALKQILLNLLSNAVKFTPPRGNVEILAKTSNGRLLISIRDDGIGIPKDKIDKLGQPFVQVENQYTKFHKGSGLGLAISRSLATMQGGDLTISSMPGEGTTVTVSLPLQKTDKTDC</sequence>
<dbReference type="InterPro" id="IPR004358">
    <property type="entry name" value="Sig_transdc_His_kin-like_C"/>
</dbReference>
<dbReference type="SMART" id="SM00388">
    <property type="entry name" value="HisKA"/>
    <property type="match status" value="1"/>
</dbReference>
<dbReference type="InterPro" id="IPR035965">
    <property type="entry name" value="PAS-like_dom_sf"/>
</dbReference>
<name>A0A1W9HXC7_9HYPH</name>
<dbReference type="InterPro" id="IPR036097">
    <property type="entry name" value="HisK_dim/P_sf"/>
</dbReference>
<dbReference type="Gene3D" id="3.30.450.20">
    <property type="entry name" value="PAS domain"/>
    <property type="match status" value="2"/>
</dbReference>
<comment type="caution">
    <text evidence="13">The sequence shown here is derived from an EMBL/GenBank/DDBJ whole genome shotgun (WGS) entry which is preliminary data.</text>
</comment>
<evidence type="ECO:0000256" key="1">
    <source>
        <dbReference type="ARBA" id="ARBA00000085"/>
    </source>
</evidence>
<dbReference type="InterPro" id="IPR013655">
    <property type="entry name" value="PAS_fold_3"/>
</dbReference>
<feature type="domain" description="PAC" evidence="12">
    <location>
        <begin position="318"/>
        <end position="370"/>
    </location>
</feature>
<evidence type="ECO:0000256" key="6">
    <source>
        <dbReference type="ARBA" id="ARBA00023012"/>
    </source>
</evidence>
<evidence type="ECO:0000256" key="5">
    <source>
        <dbReference type="ARBA" id="ARBA00022777"/>
    </source>
</evidence>
<dbReference type="InterPro" id="IPR000700">
    <property type="entry name" value="PAS-assoc_C"/>
</dbReference>
<keyword evidence="3" id="KW-0597">Phosphoprotein</keyword>
<keyword evidence="9" id="KW-1133">Transmembrane helix</keyword>
<evidence type="ECO:0000256" key="9">
    <source>
        <dbReference type="SAM" id="Phobius"/>
    </source>
</evidence>
<feature type="domain" description="PAS" evidence="11">
    <location>
        <begin position="244"/>
        <end position="316"/>
    </location>
</feature>
<evidence type="ECO:0000256" key="8">
    <source>
        <dbReference type="SAM" id="MobiDB-lite"/>
    </source>
</evidence>
<accession>A0A1W9HXC7</accession>
<organism evidence="13 14">
    <name type="scientific">Candidatus Raskinella chloraquaticus</name>
    <dbReference type="NCBI Taxonomy" id="1951219"/>
    <lineage>
        <taxon>Bacteria</taxon>
        <taxon>Pseudomonadati</taxon>
        <taxon>Pseudomonadota</taxon>
        <taxon>Alphaproteobacteria</taxon>
        <taxon>Hyphomicrobiales</taxon>
        <taxon>Phreatobacteraceae</taxon>
        <taxon>Candidatus Raskinella</taxon>
    </lineage>
</organism>
<dbReference type="EMBL" id="LWDL01000016">
    <property type="protein sequence ID" value="OQW52085.1"/>
    <property type="molecule type" value="Genomic_DNA"/>
</dbReference>
<dbReference type="FunFam" id="3.30.565.10:FF:000006">
    <property type="entry name" value="Sensor histidine kinase WalK"/>
    <property type="match status" value="1"/>
</dbReference>
<dbReference type="Pfam" id="PF08447">
    <property type="entry name" value="PAS_3"/>
    <property type="match status" value="1"/>
</dbReference>
<dbReference type="AlphaFoldDB" id="A0A1W9HXC7"/>
<keyword evidence="4" id="KW-0808">Transferase</keyword>
<keyword evidence="5" id="KW-0418">Kinase</keyword>
<dbReference type="PANTHER" id="PTHR43711:SF26">
    <property type="entry name" value="SENSOR HISTIDINE KINASE RCSC"/>
    <property type="match status" value="1"/>
</dbReference>
<dbReference type="SUPFAM" id="SSF47384">
    <property type="entry name" value="Homodimeric domain of signal transducing histidine kinase"/>
    <property type="match status" value="1"/>
</dbReference>
<dbReference type="PROSITE" id="PS50112">
    <property type="entry name" value="PAS"/>
    <property type="match status" value="1"/>
</dbReference>
<dbReference type="SMART" id="SM00387">
    <property type="entry name" value="HATPase_c"/>
    <property type="match status" value="1"/>
</dbReference>
<dbReference type="PROSITE" id="PS50113">
    <property type="entry name" value="PAC"/>
    <property type="match status" value="1"/>
</dbReference>
<evidence type="ECO:0000256" key="2">
    <source>
        <dbReference type="ARBA" id="ARBA00012438"/>
    </source>
</evidence>
<evidence type="ECO:0000259" key="11">
    <source>
        <dbReference type="PROSITE" id="PS50112"/>
    </source>
</evidence>
<dbReference type="CDD" id="cd00082">
    <property type="entry name" value="HisKA"/>
    <property type="match status" value="1"/>
</dbReference>
<dbReference type="PROSITE" id="PS50109">
    <property type="entry name" value="HIS_KIN"/>
    <property type="match status" value="1"/>
</dbReference>
<dbReference type="Gene3D" id="2.10.70.100">
    <property type="match status" value="1"/>
</dbReference>
<dbReference type="PRINTS" id="PR00344">
    <property type="entry name" value="BCTRLSENSOR"/>
</dbReference>
<dbReference type="CDD" id="cd00130">
    <property type="entry name" value="PAS"/>
    <property type="match status" value="1"/>
</dbReference>
<keyword evidence="7" id="KW-0175">Coiled coil</keyword>
<dbReference type="Pfam" id="PF00512">
    <property type="entry name" value="HisKA"/>
    <property type="match status" value="1"/>
</dbReference>
<dbReference type="SUPFAM" id="SSF55874">
    <property type="entry name" value="ATPase domain of HSP90 chaperone/DNA topoisomerase II/histidine kinase"/>
    <property type="match status" value="1"/>
</dbReference>
<dbReference type="CDD" id="cd16922">
    <property type="entry name" value="HATPase_EvgS-ArcB-TorS-like"/>
    <property type="match status" value="1"/>
</dbReference>
<dbReference type="Gene3D" id="1.10.287.130">
    <property type="match status" value="1"/>
</dbReference>
<dbReference type="SMART" id="SM00086">
    <property type="entry name" value="PAC"/>
    <property type="match status" value="1"/>
</dbReference>
<dbReference type="InterPro" id="IPR001610">
    <property type="entry name" value="PAC"/>
</dbReference>